<keyword evidence="6" id="KW-1185">Reference proteome</keyword>
<dbReference type="SMART" id="SM00347">
    <property type="entry name" value="HTH_MARR"/>
    <property type="match status" value="1"/>
</dbReference>
<evidence type="ECO:0000313" key="6">
    <source>
        <dbReference type="Proteomes" id="UP000283474"/>
    </source>
</evidence>
<dbReference type="Proteomes" id="UP000283474">
    <property type="component" value="Chromosome"/>
</dbReference>
<evidence type="ECO:0000256" key="2">
    <source>
        <dbReference type="ARBA" id="ARBA00023125"/>
    </source>
</evidence>
<dbReference type="InterPro" id="IPR000835">
    <property type="entry name" value="HTH_MarR-typ"/>
</dbReference>
<keyword evidence="1" id="KW-0805">Transcription regulation</keyword>
<organism evidence="5 6">
    <name type="scientific">Pollutimonas thiosulfatoxidans</name>
    <dbReference type="NCBI Taxonomy" id="2028345"/>
    <lineage>
        <taxon>Bacteria</taxon>
        <taxon>Pseudomonadati</taxon>
        <taxon>Pseudomonadota</taxon>
        <taxon>Betaproteobacteria</taxon>
        <taxon>Burkholderiales</taxon>
        <taxon>Alcaligenaceae</taxon>
        <taxon>Pollutimonas</taxon>
    </lineage>
</organism>
<dbReference type="InterPro" id="IPR039422">
    <property type="entry name" value="MarR/SlyA-like"/>
</dbReference>
<evidence type="ECO:0000256" key="3">
    <source>
        <dbReference type="ARBA" id="ARBA00023163"/>
    </source>
</evidence>
<protein>
    <submittedName>
        <fullName evidence="5">MarR family transcriptional regulator</fullName>
    </submittedName>
</protein>
<dbReference type="SUPFAM" id="SSF46785">
    <property type="entry name" value="Winged helix' DNA-binding domain"/>
    <property type="match status" value="1"/>
</dbReference>
<evidence type="ECO:0000256" key="1">
    <source>
        <dbReference type="ARBA" id="ARBA00023015"/>
    </source>
</evidence>
<proteinExistence type="predicted"/>
<dbReference type="InterPro" id="IPR036388">
    <property type="entry name" value="WH-like_DNA-bd_sf"/>
</dbReference>
<dbReference type="InterPro" id="IPR036390">
    <property type="entry name" value="WH_DNA-bd_sf"/>
</dbReference>
<dbReference type="KEGG" id="pus:CKA81_15025"/>
<dbReference type="Gene3D" id="1.10.10.10">
    <property type="entry name" value="Winged helix-like DNA-binding domain superfamily/Winged helix DNA-binding domain"/>
    <property type="match status" value="1"/>
</dbReference>
<dbReference type="InterPro" id="IPR023187">
    <property type="entry name" value="Tscrpt_reg_MarR-type_CS"/>
</dbReference>
<dbReference type="GO" id="GO:0006950">
    <property type="term" value="P:response to stress"/>
    <property type="evidence" value="ECO:0007669"/>
    <property type="project" value="TreeGrafter"/>
</dbReference>
<dbReference type="PROSITE" id="PS50995">
    <property type="entry name" value="HTH_MARR_2"/>
    <property type="match status" value="1"/>
</dbReference>
<dbReference type="PANTHER" id="PTHR33164">
    <property type="entry name" value="TRANSCRIPTIONAL REGULATOR, MARR FAMILY"/>
    <property type="match status" value="1"/>
</dbReference>
<name>A0A410GFF2_9BURK</name>
<dbReference type="PANTHER" id="PTHR33164:SF64">
    <property type="entry name" value="TRANSCRIPTIONAL REGULATOR SLYA"/>
    <property type="match status" value="1"/>
</dbReference>
<accession>A0A410GFF2</accession>
<reference evidence="5 6" key="1">
    <citation type="submission" date="2017-08" db="EMBL/GenBank/DDBJ databases">
        <authorList>
            <person name="Park S.-J."/>
            <person name="Kim H."/>
        </authorList>
    </citation>
    <scope>NUCLEOTIDE SEQUENCE [LARGE SCALE GENOMIC DNA]</scope>
    <source>
        <strain evidence="6">ye3</strain>
    </source>
</reference>
<sequence>MAAGGALERNWLMQSGEPTRFVHRYLASVLAQASHRISAEFHVEVRKAGLTVTEWRVLGSLIEGEGETVGTLAELAVTKQPTLSKVLPRLESQGYIRMRTSRADRRQTLVTITPKGARLISGLCDRAMEHQRRVLSKLDADHADRLVDMLRAIIT</sequence>
<dbReference type="PROSITE" id="PS01117">
    <property type="entry name" value="HTH_MARR_1"/>
    <property type="match status" value="1"/>
</dbReference>
<dbReference type="EMBL" id="CP022987">
    <property type="protein sequence ID" value="QAA95024.1"/>
    <property type="molecule type" value="Genomic_DNA"/>
</dbReference>
<dbReference type="GO" id="GO:0003700">
    <property type="term" value="F:DNA-binding transcription factor activity"/>
    <property type="evidence" value="ECO:0007669"/>
    <property type="project" value="InterPro"/>
</dbReference>
<feature type="domain" description="HTH marR-type" evidence="4">
    <location>
        <begin position="23"/>
        <end position="155"/>
    </location>
</feature>
<dbReference type="PRINTS" id="PR00598">
    <property type="entry name" value="HTHMARR"/>
</dbReference>
<keyword evidence="3" id="KW-0804">Transcription</keyword>
<dbReference type="GO" id="GO:0003677">
    <property type="term" value="F:DNA binding"/>
    <property type="evidence" value="ECO:0007669"/>
    <property type="project" value="UniProtKB-KW"/>
</dbReference>
<evidence type="ECO:0000313" key="5">
    <source>
        <dbReference type="EMBL" id="QAA95024.1"/>
    </source>
</evidence>
<dbReference type="OrthoDB" id="6454727at2"/>
<evidence type="ECO:0000259" key="4">
    <source>
        <dbReference type="PROSITE" id="PS50995"/>
    </source>
</evidence>
<dbReference type="AlphaFoldDB" id="A0A410GFF2"/>
<dbReference type="Pfam" id="PF12802">
    <property type="entry name" value="MarR_2"/>
    <property type="match status" value="1"/>
</dbReference>
<gene>
    <name evidence="5" type="ORF">CKA81_15025</name>
</gene>
<keyword evidence="2" id="KW-0238">DNA-binding</keyword>